<gene>
    <name evidence="2" type="ORF">BO82DRAFT_404568</name>
</gene>
<sequence>MVARATIIRMESSSGKAPATHGPARSPKLWPTTAAGCVPGSIQLRAEAYCREQSITCNLTGSSIEARLKMSGKMLPTPVARATTSTDARPNGLDKSSAAIGNPVSYPHYTHEVAYRTLIPMEAAIAALGEYKTRNQHNHVGPRAHLIHYWIHSLVFPAAHRVRYSNHRGGAPSTYAVVVMMINRRLACLTLYSAALSASALPSAVSTG</sequence>
<dbReference type="VEuPathDB" id="FungiDB:BO82DRAFT_404568"/>
<evidence type="ECO:0000313" key="2">
    <source>
        <dbReference type="EMBL" id="PYH79112.1"/>
    </source>
</evidence>
<accession>A0A319DHT8</accession>
<dbReference type="GeneID" id="37142181"/>
<reference evidence="2 3" key="1">
    <citation type="submission" date="2016-12" db="EMBL/GenBank/DDBJ databases">
        <title>The genomes of Aspergillus section Nigri reveals drivers in fungal speciation.</title>
        <authorList>
            <consortium name="DOE Joint Genome Institute"/>
            <person name="Vesth T.C."/>
            <person name="Nybo J."/>
            <person name="Theobald S."/>
            <person name="Brandl J."/>
            <person name="Frisvad J.C."/>
            <person name="Nielsen K.F."/>
            <person name="Lyhne E.K."/>
            <person name="Kogle M.E."/>
            <person name="Kuo A."/>
            <person name="Riley R."/>
            <person name="Clum A."/>
            <person name="Nolan M."/>
            <person name="Lipzen A."/>
            <person name="Salamov A."/>
            <person name="Henrissat B."/>
            <person name="Wiebenga A."/>
            <person name="De Vries R.P."/>
            <person name="Grigoriev I.V."/>
            <person name="Mortensen U.H."/>
            <person name="Andersen M.R."/>
            <person name="Baker S.E."/>
        </authorList>
    </citation>
    <scope>NUCLEOTIDE SEQUENCE [LARGE SCALE GENOMIC DNA]</scope>
    <source>
        <strain evidence="2 3">CBS 121591</strain>
    </source>
</reference>
<dbReference type="RefSeq" id="XP_025489312.1">
    <property type="nucleotide sequence ID" value="XM_025639439.1"/>
</dbReference>
<name>A0A319DHT8_9EURO</name>
<dbReference type="AlphaFoldDB" id="A0A319DHT8"/>
<dbReference type="EMBL" id="KZ821722">
    <property type="protein sequence ID" value="PYH79112.1"/>
    <property type="molecule type" value="Genomic_DNA"/>
</dbReference>
<keyword evidence="3" id="KW-1185">Reference proteome</keyword>
<proteinExistence type="predicted"/>
<evidence type="ECO:0000256" key="1">
    <source>
        <dbReference type="SAM" id="MobiDB-lite"/>
    </source>
</evidence>
<dbReference type="STRING" id="1448315.A0A319DHT8"/>
<protein>
    <submittedName>
        <fullName evidence="2">Uncharacterized protein</fullName>
    </submittedName>
</protein>
<feature type="region of interest" description="Disordered" evidence="1">
    <location>
        <begin position="1"/>
        <end position="27"/>
    </location>
</feature>
<evidence type="ECO:0000313" key="3">
    <source>
        <dbReference type="Proteomes" id="UP000248340"/>
    </source>
</evidence>
<dbReference type="Gene3D" id="3.30.9.30">
    <property type="match status" value="1"/>
</dbReference>
<dbReference type="Proteomes" id="UP000248340">
    <property type="component" value="Unassembled WGS sequence"/>
</dbReference>
<organism evidence="2 3">
    <name type="scientific">Aspergillus uvarum CBS 121591</name>
    <dbReference type="NCBI Taxonomy" id="1448315"/>
    <lineage>
        <taxon>Eukaryota</taxon>
        <taxon>Fungi</taxon>
        <taxon>Dikarya</taxon>
        <taxon>Ascomycota</taxon>
        <taxon>Pezizomycotina</taxon>
        <taxon>Eurotiomycetes</taxon>
        <taxon>Eurotiomycetidae</taxon>
        <taxon>Eurotiales</taxon>
        <taxon>Aspergillaceae</taxon>
        <taxon>Aspergillus</taxon>
        <taxon>Aspergillus subgen. Circumdati</taxon>
    </lineage>
</organism>